<dbReference type="SUPFAM" id="SSF48239">
    <property type="entry name" value="Terpenoid cyclases/Protein prenyltransferases"/>
    <property type="match status" value="1"/>
</dbReference>
<dbReference type="InterPro" id="IPR043519">
    <property type="entry name" value="NT_sf"/>
</dbReference>
<sequence length="487" mass="56555">MNIIKWLLSGDVSIVYQVKRDILGIDDMQFKTRIEKEGYGRDFLERQNINGHWGRSFYQPKWTSSHYTLLDLKNLNIGKTSAIERTIEKILDENIEEDGGVNPHRSVPKSDVCINGMALDYMCWFGAQENKLESIVDFIISQHMPDGGFNCRLNYSGAVHSSLHSTLSVLEGIRTYEEQGYSYRLHDLLEIEKKGREFILEHRLYKSDKTGEIISKSFLMLSYPSRWKYDILRALVYFANAGVPYDDRMNDALDVLVCKQRKNGTWPVQAKHPGKVHFDMEKTGSDSRWNTYRALKVLVKYRKSHIMNRVLDKLSLEFDRANVKYGIGASLLLKTWGLSEFANDIDIIISYEDREKAIRVLDELGVEKSEKNLELYSTELFKTYNVDGINIDIMSNFTIKTDEGSYTYPFDDDRITGMKVLQCENIPTMSLENWLVAYDLIKRKVKAEKIKNHLVQNGFNRRIIEDALEKELNKDTRKMLAELLNLK</sequence>
<accession>A0A1M6GZA7</accession>
<dbReference type="SUPFAM" id="SSF81301">
    <property type="entry name" value="Nucleotidyltransferase"/>
    <property type="match status" value="1"/>
</dbReference>
<protein>
    <submittedName>
        <fullName evidence="1">Uncharacterized protein</fullName>
    </submittedName>
</protein>
<gene>
    <name evidence="1" type="ORF">SAMN02745751_01856</name>
</gene>
<dbReference type="Proteomes" id="UP000184052">
    <property type="component" value="Unassembled WGS sequence"/>
</dbReference>
<dbReference type="STRING" id="1121476.SAMN02745751_01856"/>
<keyword evidence="2" id="KW-1185">Reference proteome</keyword>
<dbReference type="EMBL" id="FQZL01000012">
    <property type="protein sequence ID" value="SHJ15263.1"/>
    <property type="molecule type" value="Genomic_DNA"/>
</dbReference>
<evidence type="ECO:0000313" key="2">
    <source>
        <dbReference type="Proteomes" id="UP000184052"/>
    </source>
</evidence>
<dbReference type="RefSeq" id="WP_073049307.1">
    <property type="nucleotide sequence ID" value="NZ_FQZL01000012.1"/>
</dbReference>
<dbReference type="AlphaFoldDB" id="A0A1M6GZA7"/>
<dbReference type="InterPro" id="IPR008930">
    <property type="entry name" value="Terpenoid_cyclase/PrenylTrfase"/>
</dbReference>
<reference evidence="1 2" key="1">
    <citation type="submission" date="2016-11" db="EMBL/GenBank/DDBJ databases">
        <authorList>
            <person name="Jaros S."/>
            <person name="Januszkiewicz K."/>
            <person name="Wedrychowicz H."/>
        </authorList>
    </citation>
    <scope>NUCLEOTIDE SEQUENCE [LARGE SCALE GENOMIC DNA]</scope>
    <source>
        <strain evidence="1 2">DSM 17477</strain>
    </source>
</reference>
<evidence type="ECO:0000313" key="1">
    <source>
        <dbReference type="EMBL" id="SHJ15263.1"/>
    </source>
</evidence>
<organism evidence="1 2">
    <name type="scientific">Dethiosulfatibacter aminovorans DSM 17477</name>
    <dbReference type="NCBI Taxonomy" id="1121476"/>
    <lineage>
        <taxon>Bacteria</taxon>
        <taxon>Bacillati</taxon>
        <taxon>Bacillota</taxon>
        <taxon>Tissierellia</taxon>
        <taxon>Dethiosulfatibacter</taxon>
    </lineage>
</organism>
<dbReference type="Gene3D" id="3.30.460.40">
    <property type="match status" value="1"/>
</dbReference>
<name>A0A1M6GZA7_9FIRM</name>
<proteinExistence type="predicted"/>